<keyword evidence="3" id="KW-1185">Reference proteome</keyword>
<gene>
    <name evidence="2" type="ORF">AOQ84DRAFT_354876</name>
</gene>
<keyword evidence="1" id="KW-0732">Signal</keyword>
<protein>
    <submittedName>
        <fullName evidence="2">Uncharacterized protein</fullName>
    </submittedName>
</protein>
<dbReference type="OrthoDB" id="10260443at2759"/>
<evidence type="ECO:0000256" key="1">
    <source>
        <dbReference type="SAM" id="SignalP"/>
    </source>
</evidence>
<feature type="signal peptide" evidence="1">
    <location>
        <begin position="1"/>
        <end position="23"/>
    </location>
</feature>
<accession>A0A8E2JSC8</accession>
<dbReference type="EMBL" id="KV749824">
    <property type="protein sequence ID" value="OCL07622.1"/>
    <property type="molecule type" value="Genomic_DNA"/>
</dbReference>
<feature type="chain" id="PRO_5034688604" evidence="1">
    <location>
        <begin position="24"/>
        <end position="60"/>
    </location>
</feature>
<evidence type="ECO:0000313" key="2">
    <source>
        <dbReference type="EMBL" id="OCL07622.1"/>
    </source>
</evidence>
<dbReference type="Proteomes" id="UP000250140">
    <property type="component" value="Unassembled WGS sequence"/>
</dbReference>
<dbReference type="AlphaFoldDB" id="A0A8E2JSC8"/>
<organism evidence="2 3">
    <name type="scientific">Glonium stellatum</name>
    <dbReference type="NCBI Taxonomy" id="574774"/>
    <lineage>
        <taxon>Eukaryota</taxon>
        <taxon>Fungi</taxon>
        <taxon>Dikarya</taxon>
        <taxon>Ascomycota</taxon>
        <taxon>Pezizomycotina</taxon>
        <taxon>Dothideomycetes</taxon>
        <taxon>Pleosporomycetidae</taxon>
        <taxon>Gloniales</taxon>
        <taxon>Gloniaceae</taxon>
        <taxon>Glonium</taxon>
    </lineage>
</organism>
<sequence length="60" mass="6478">MTVFVSYAAVLAFVILPLMKGVGDRLDEPHHNLLVMTGVRICSAAIALPSGECRNMTVFT</sequence>
<reference evidence="2 3" key="1">
    <citation type="journal article" date="2016" name="Nat. Commun.">
        <title>Ectomycorrhizal ecology is imprinted in the genome of the dominant symbiotic fungus Cenococcum geophilum.</title>
        <authorList>
            <consortium name="DOE Joint Genome Institute"/>
            <person name="Peter M."/>
            <person name="Kohler A."/>
            <person name="Ohm R.A."/>
            <person name="Kuo A."/>
            <person name="Krutzmann J."/>
            <person name="Morin E."/>
            <person name="Arend M."/>
            <person name="Barry K.W."/>
            <person name="Binder M."/>
            <person name="Choi C."/>
            <person name="Clum A."/>
            <person name="Copeland A."/>
            <person name="Grisel N."/>
            <person name="Haridas S."/>
            <person name="Kipfer T."/>
            <person name="LaButti K."/>
            <person name="Lindquist E."/>
            <person name="Lipzen A."/>
            <person name="Maire R."/>
            <person name="Meier B."/>
            <person name="Mihaltcheva S."/>
            <person name="Molinier V."/>
            <person name="Murat C."/>
            <person name="Poggeler S."/>
            <person name="Quandt C.A."/>
            <person name="Sperisen C."/>
            <person name="Tritt A."/>
            <person name="Tisserant E."/>
            <person name="Crous P.W."/>
            <person name="Henrissat B."/>
            <person name="Nehls U."/>
            <person name="Egli S."/>
            <person name="Spatafora J.W."/>
            <person name="Grigoriev I.V."/>
            <person name="Martin F.M."/>
        </authorList>
    </citation>
    <scope>NUCLEOTIDE SEQUENCE [LARGE SCALE GENOMIC DNA]</scope>
    <source>
        <strain evidence="2 3">CBS 207.34</strain>
    </source>
</reference>
<proteinExistence type="predicted"/>
<name>A0A8E2JSC8_9PEZI</name>
<evidence type="ECO:0000313" key="3">
    <source>
        <dbReference type="Proteomes" id="UP000250140"/>
    </source>
</evidence>